<dbReference type="InterPro" id="IPR003018">
    <property type="entry name" value="GAF"/>
</dbReference>
<feature type="coiled-coil region" evidence="2">
    <location>
        <begin position="337"/>
        <end position="364"/>
    </location>
</feature>
<sequence length="597" mass="66040">MRLDDSTLSNLPADLAAQIRELDFLVRSAHRLNTSLELRKRLAIITEIVQEGLKCEAVSLLLYKEESGRLRFYVAANHIRPEGEHYELGLDEGLAGWIFKNGLVVRIRGAASDPRVQTECGGRIQLPIREVLGIPLQRGHRITGVIEALNKGEGGFTEEDENLLRSLSDTIAVSLENALLYRMIQREKLETESLYRISLKLNQTLKLKEILPLLLDLLKQAIPYHAAAIYLTDAEGKDVEFFMGQGYDAASERQAHLKMGQGAVGWVAKTGKPLLMEDVAQDVRYFRARATTRSELVVPIVSESRVIGAFNLESDHLGMFNKSDVKLLTTFASQAAISIERARLHEELLEKRRLEQEIKIARSIQEASAPRRSPEITGMGLAGLNVPSRQVSGDLYDFLAVHPGHTGILIADVAGKGVPAALVGARFQASMRAEIRNNYAIATILGRVNDLLLESGDAGSFITAVYGVLDIKTRRLTYSNAGHNPPLLLRADDRVEWLWEGGTVLGAFPHLTFEEQFVTLEPGDIVVFYTDGITEATDGRGEEFGSERLVETVRKLRGKSPHVICRGVVDATRVHEEMSQADDLTVVVLKASLPTDK</sequence>
<dbReference type="EMBL" id="JAHJDP010000032">
    <property type="protein sequence ID" value="MBU2690563.1"/>
    <property type="molecule type" value="Genomic_DNA"/>
</dbReference>
<feature type="domain" description="PPM-type phosphatase" evidence="3">
    <location>
        <begin position="378"/>
        <end position="591"/>
    </location>
</feature>
<accession>A0A948WC40</accession>
<dbReference type="Pfam" id="PF13185">
    <property type="entry name" value="GAF_2"/>
    <property type="match status" value="1"/>
</dbReference>
<dbReference type="AlphaFoldDB" id="A0A948WC40"/>
<comment type="caution">
    <text evidence="4">The sequence shown here is derived from an EMBL/GenBank/DDBJ whole genome shotgun (WGS) entry which is preliminary data.</text>
</comment>
<dbReference type="Gene3D" id="3.30.450.40">
    <property type="match status" value="2"/>
</dbReference>
<reference evidence="4" key="1">
    <citation type="submission" date="2021-05" db="EMBL/GenBank/DDBJ databases">
        <title>Energy efficiency and biological interactions define the core microbiome of deep oligotrophic groundwater.</title>
        <authorList>
            <person name="Mehrshad M."/>
            <person name="Lopez-Fernandez M."/>
            <person name="Bell E."/>
            <person name="Bernier-Latmani R."/>
            <person name="Bertilsson S."/>
            <person name="Dopson M."/>
        </authorList>
    </citation>
    <scope>NUCLEOTIDE SEQUENCE</scope>
    <source>
        <strain evidence="4">Modern_marine.mb.64</strain>
    </source>
</reference>
<organism evidence="4 5">
    <name type="scientific">Eiseniibacteriota bacterium</name>
    <dbReference type="NCBI Taxonomy" id="2212470"/>
    <lineage>
        <taxon>Bacteria</taxon>
        <taxon>Candidatus Eiseniibacteriota</taxon>
    </lineage>
</organism>
<dbReference type="Pfam" id="PF07228">
    <property type="entry name" value="SpoIIE"/>
    <property type="match status" value="1"/>
</dbReference>
<dbReference type="Pfam" id="PF01590">
    <property type="entry name" value="GAF"/>
    <property type="match status" value="1"/>
</dbReference>
<dbReference type="SUPFAM" id="SSF81606">
    <property type="entry name" value="PP2C-like"/>
    <property type="match status" value="1"/>
</dbReference>
<gene>
    <name evidence="4" type="ORF">KJ970_06505</name>
</gene>
<dbReference type="PROSITE" id="PS51746">
    <property type="entry name" value="PPM_2"/>
    <property type="match status" value="1"/>
</dbReference>
<evidence type="ECO:0000313" key="5">
    <source>
        <dbReference type="Proteomes" id="UP000777784"/>
    </source>
</evidence>
<dbReference type="Gene3D" id="3.60.40.10">
    <property type="entry name" value="PPM-type phosphatase domain"/>
    <property type="match status" value="1"/>
</dbReference>
<proteinExistence type="predicted"/>
<dbReference type="PANTHER" id="PTHR43156">
    <property type="entry name" value="STAGE II SPORULATION PROTEIN E-RELATED"/>
    <property type="match status" value="1"/>
</dbReference>
<name>A0A948WC40_UNCEI</name>
<dbReference type="Proteomes" id="UP000777784">
    <property type="component" value="Unassembled WGS sequence"/>
</dbReference>
<dbReference type="PANTHER" id="PTHR43156:SF2">
    <property type="entry name" value="STAGE II SPORULATION PROTEIN E"/>
    <property type="match status" value="1"/>
</dbReference>
<dbReference type="SMART" id="SM00065">
    <property type="entry name" value="GAF"/>
    <property type="match status" value="2"/>
</dbReference>
<evidence type="ECO:0000259" key="3">
    <source>
        <dbReference type="PROSITE" id="PS51746"/>
    </source>
</evidence>
<keyword evidence="1" id="KW-0378">Hydrolase</keyword>
<evidence type="ECO:0000313" key="4">
    <source>
        <dbReference type="EMBL" id="MBU2690563.1"/>
    </source>
</evidence>
<keyword evidence="2" id="KW-0175">Coiled coil</keyword>
<evidence type="ECO:0000256" key="2">
    <source>
        <dbReference type="SAM" id="Coils"/>
    </source>
</evidence>
<evidence type="ECO:0000256" key="1">
    <source>
        <dbReference type="ARBA" id="ARBA00022801"/>
    </source>
</evidence>
<protein>
    <submittedName>
        <fullName evidence="4">SpoIIE family protein phosphatase</fullName>
    </submittedName>
</protein>
<dbReference type="SMART" id="SM00331">
    <property type="entry name" value="PP2C_SIG"/>
    <property type="match status" value="1"/>
</dbReference>
<dbReference type="GO" id="GO:0016791">
    <property type="term" value="F:phosphatase activity"/>
    <property type="evidence" value="ECO:0007669"/>
    <property type="project" value="TreeGrafter"/>
</dbReference>
<dbReference type="SUPFAM" id="SSF55781">
    <property type="entry name" value="GAF domain-like"/>
    <property type="match status" value="2"/>
</dbReference>
<dbReference type="InterPro" id="IPR052016">
    <property type="entry name" value="Bact_Sigma-Reg"/>
</dbReference>
<dbReference type="InterPro" id="IPR029016">
    <property type="entry name" value="GAF-like_dom_sf"/>
</dbReference>
<dbReference type="InterPro" id="IPR036457">
    <property type="entry name" value="PPM-type-like_dom_sf"/>
</dbReference>
<dbReference type="InterPro" id="IPR001932">
    <property type="entry name" value="PPM-type_phosphatase-like_dom"/>
</dbReference>